<name>A0A098DLW9_GIBZE</name>
<keyword evidence="4" id="KW-1185">Reference proteome</keyword>
<evidence type="ECO:0000313" key="2">
    <source>
        <dbReference type="EMBL" id="CEF79480.1"/>
    </source>
</evidence>
<evidence type="ECO:0000313" key="4">
    <source>
        <dbReference type="Proteomes" id="UP000070720"/>
    </source>
</evidence>
<accession>A0A0E0S7K5</accession>
<evidence type="ECO:0000313" key="3">
    <source>
        <dbReference type="EnsemblFungi" id="CEF79480"/>
    </source>
</evidence>
<proteinExistence type="predicted"/>
<dbReference type="VEuPathDB" id="FungiDB:FGRAMPH1_01G15357"/>
<dbReference type="EMBL" id="HG970333">
    <property type="protein sequence ID" value="CEF79480.1"/>
    <property type="molecule type" value="Genomic_DNA"/>
</dbReference>
<sequence>MASGIINVPNMFTGKTGGRTDKPQGNKRRTKRFDVGGSKHGKEDGGRQGLHGGGGIRTWGWRFI</sequence>
<feature type="region of interest" description="Disordered" evidence="1">
    <location>
        <begin position="1"/>
        <end position="59"/>
    </location>
</feature>
<accession>A0A098DLW9</accession>
<reference evidence="3 4" key="1">
    <citation type="journal article" date="2007" name="Science">
        <title>The Fusarium graminearum genome reveals a link between localized polymorphism and pathogen specialization.</title>
        <authorList>
            <person name="Cuomo C.A."/>
            <person name="Gueldener U."/>
            <person name="Xu J.-R."/>
            <person name="Trail F."/>
            <person name="Turgeon B.G."/>
            <person name="Di Pietro A."/>
            <person name="Walton J.D."/>
            <person name="Ma L.-J."/>
            <person name="Baker S.E."/>
            <person name="Rep M."/>
            <person name="Adam G."/>
            <person name="Antoniw J."/>
            <person name="Baldwin T."/>
            <person name="Calvo S.E."/>
            <person name="Chang Y.-L."/>
            <person name="DeCaprio D."/>
            <person name="Gale L.R."/>
            <person name="Gnerre S."/>
            <person name="Goswami R.S."/>
            <person name="Hammond-Kosack K."/>
            <person name="Harris L.J."/>
            <person name="Hilburn K."/>
            <person name="Kennell J.C."/>
            <person name="Kroken S."/>
            <person name="Magnuson J.K."/>
            <person name="Mannhaupt G."/>
            <person name="Mauceli E.W."/>
            <person name="Mewes H.-W."/>
            <person name="Mitterbauer R."/>
            <person name="Muehlbauer G."/>
            <person name="Muensterkoetter M."/>
            <person name="Nelson D."/>
            <person name="O'Donnell K."/>
            <person name="Ouellet T."/>
            <person name="Qi W."/>
            <person name="Quesneville H."/>
            <person name="Roncero M.I.G."/>
            <person name="Seong K.-Y."/>
            <person name="Tetko I.V."/>
            <person name="Urban M."/>
            <person name="Waalwijk C."/>
            <person name="Ward T.J."/>
            <person name="Yao J."/>
            <person name="Birren B.W."/>
            <person name="Kistler H.C."/>
        </authorList>
    </citation>
    <scope>NUCLEOTIDE SEQUENCE [LARGE SCALE GENOMIC DNA]</scope>
    <source>
        <strain evidence="4">ATCC MYA-4620 / CBS 123657 / FGSC 9075 / NRRL 31084 / PH-1</strain>
        <strain evidence="3">PH-1 / ATCC MYA-4620 / FGSC 9075 / NRRL 31084</strain>
    </source>
</reference>
<reference evidence="3 4" key="2">
    <citation type="journal article" date="2010" name="Nature">
        <title>Comparative genomics reveals mobile pathogenicity chromosomes in Fusarium.</title>
        <authorList>
            <person name="Ma L.J."/>
            <person name="van der Does H.C."/>
            <person name="Borkovich K.A."/>
            <person name="Coleman J.J."/>
            <person name="Daboussi M.J."/>
            <person name="Di Pietro A."/>
            <person name="Dufresne M."/>
            <person name="Freitag M."/>
            <person name="Grabherr M."/>
            <person name="Henrissat B."/>
            <person name="Houterman P.M."/>
            <person name="Kang S."/>
            <person name="Shim W.B."/>
            <person name="Woloshuk C."/>
            <person name="Xie X."/>
            <person name="Xu J.R."/>
            <person name="Antoniw J."/>
            <person name="Baker S.E."/>
            <person name="Bluhm B.H."/>
            <person name="Breakspear A."/>
            <person name="Brown D.W."/>
            <person name="Butchko R.A."/>
            <person name="Chapman S."/>
            <person name="Coulson R."/>
            <person name="Coutinho P.M."/>
            <person name="Danchin E.G."/>
            <person name="Diener A."/>
            <person name="Gale L.R."/>
            <person name="Gardiner D.M."/>
            <person name="Goff S."/>
            <person name="Hammond-Kosack K.E."/>
            <person name="Hilburn K."/>
            <person name="Hua-Van A."/>
            <person name="Jonkers W."/>
            <person name="Kazan K."/>
            <person name="Kodira C.D."/>
            <person name="Koehrsen M."/>
            <person name="Kumar L."/>
            <person name="Lee Y.H."/>
            <person name="Li L."/>
            <person name="Manners J.M."/>
            <person name="Miranda-Saavedra D."/>
            <person name="Mukherjee M."/>
            <person name="Park G."/>
            <person name="Park J."/>
            <person name="Park S.Y."/>
            <person name="Proctor R.H."/>
            <person name="Regev A."/>
            <person name="Ruiz-Roldan M.C."/>
            <person name="Sain D."/>
            <person name="Sakthikumar S."/>
            <person name="Sykes S."/>
            <person name="Schwartz D.C."/>
            <person name="Turgeon B.G."/>
            <person name="Wapinski I."/>
            <person name="Yoder O."/>
            <person name="Young S."/>
            <person name="Zeng Q."/>
            <person name="Zhou S."/>
            <person name="Galagan J."/>
            <person name="Cuomo C.A."/>
            <person name="Kistler H.C."/>
            <person name="Rep M."/>
        </authorList>
    </citation>
    <scope>GENOME REANNOTATION</scope>
    <source>
        <strain evidence="4">ATCC MYA-4620 / CBS 123657 / FGSC 9075 / NRRL 31084 / PH-1</strain>
        <strain evidence="3">PH-1 / ATCC MYA-4620 / FGSC 9075 / NRRL 31084</strain>
    </source>
</reference>
<protein>
    <submittedName>
        <fullName evidence="2">Chromosome 2, complete genome</fullName>
    </submittedName>
</protein>
<dbReference type="Proteomes" id="UP000070720">
    <property type="component" value="Chromosome 2"/>
</dbReference>
<dbReference type="AlphaFoldDB" id="A0A098DLW9"/>
<organism evidence="2 4">
    <name type="scientific">Gibberella zeae (strain ATCC MYA-4620 / CBS 123657 / FGSC 9075 / NRRL 31084 / PH-1)</name>
    <name type="common">Wheat head blight fungus</name>
    <name type="synonym">Fusarium graminearum</name>
    <dbReference type="NCBI Taxonomy" id="229533"/>
    <lineage>
        <taxon>Eukaryota</taxon>
        <taxon>Fungi</taxon>
        <taxon>Dikarya</taxon>
        <taxon>Ascomycota</taxon>
        <taxon>Pezizomycotina</taxon>
        <taxon>Sordariomycetes</taxon>
        <taxon>Hypocreomycetidae</taxon>
        <taxon>Hypocreales</taxon>
        <taxon>Nectriaceae</taxon>
        <taxon>Fusarium</taxon>
    </lineage>
</organism>
<dbReference type="InParanoid" id="A0A098DLW9"/>
<reference evidence="3" key="4">
    <citation type="submission" date="2017-01" db="UniProtKB">
        <authorList>
            <consortium name="EnsemblFungi"/>
        </authorList>
    </citation>
    <scope>IDENTIFICATION</scope>
    <source>
        <strain evidence="3">PH-1 / ATCC MYA-4620 / FGSC 9075 / NRRL 31084</strain>
    </source>
</reference>
<feature type="compositionally biased region" description="Gly residues" evidence="1">
    <location>
        <begin position="47"/>
        <end position="57"/>
    </location>
</feature>
<dbReference type="EnsemblFungi" id="CEF79480">
    <property type="protein sequence ID" value="CEF79480"/>
    <property type="gene ID" value="FGRRES_15247"/>
</dbReference>
<reference evidence="2 4" key="3">
    <citation type="journal article" date="2015" name="BMC Genomics">
        <title>The completed genome sequence of the pathogenic ascomycete fungus Fusarium graminearum.</title>
        <authorList>
            <person name="King R."/>
            <person name="Urban M."/>
            <person name="Hammond-Kosack M.C."/>
            <person name="Hassani-Pak K."/>
            <person name="Hammond-Kosack K.E."/>
        </authorList>
    </citation>
    <scope>NUCLEOTIDE SEQUENCE [LARGE SCALE GENOMIC DNA]</scope>
    <source>
        <strain evidence="4">ATCC MYA-4620 / CBS 123657 / FGSC 9075 / NRRL 31084 / PH-1</strain>
        <strain evidence="2">PH-1</strain>
    </source>
</reference>
<evidence type="ECO:0000256" key="1">
    <source>
        <dbReference type="SAM" id="MobiDB-lite"/>
    </source>
</evidence>
<gene>
    <name evidence="2" type="ORF">FGRAMPH1_01T15357</name>
</gene>